<feature type="domain" description="Type II/III secretion system secretin-like" evidence="10">
    <location>
        <begin position="578"/>
        <end position="737"/>
    </location>
</feature>
<keyword evidence="13" id="KW-1185">Reference proteome</keyword>
<evidence type="ECO:0000256" key="9">
    <source>
        <dbReference type="SAM" id="MobiDB-lite"/>
    </source>
</evidence>
<feature type="compositionally biased region" description="Gly residues" evidence="9">
    <location>
        <begin position="399"/>
        <end position="411"/>
    </location>
</feature>
<protein>
    <submittedName>
        <fullName evidence="12">General secretion pathway protein D</fullName>
    </submittedName>
</protein>
<evidence type="ECO:0000256" key="6">
    <source>
        <dbReference type="ARBA" id="ARBA00022927"/>
    </source>
</evidence>
<dbReference type="PANTHER" id="PTHR30332:SF25">
    <property type="entry name" value="SECRETIN XPSD"/>
    <property type="match status" value="1"/>
</dbReference>
<comment type="caution">
    <text evidence="12">The sequence shown here is derived from an EMBL/GenBank/DDBJ whole genome shotgun (WGS) entry which is preliminary data.</text>
</comment>
<dbReference type="GO" id="GO:0009279">
    <property type="term" value="C:cell outer membrane"/>
    <property type="evidence" value="ECO:0007669"/>
    <property type="project" value="UniProtKB-SubCell"/>
</dbReference>
<dbReference type="InterPro" id="IPR001775">
    <property type="entry name" value="GspD/PilQ"/>
</dbReference>
<feature type="compositionally biased region" description="Low complexity" evidence="9">
    <location>
        <begin position="430"/>
        <end position="442"/>
    </location>
</feature>
<dbReference type="PRINTS" id="PR00811">
    <property type="entry name" value="BCTERIALGSPD"/>
</dbReference>
<evidence type="ECO:0000256" key="8">
    <source>
        <dbReference type="ARBA" id="ARBA00023237"/>
    </source>
</evidence>
<comment type="similarity">
    <text evidence="2">Belongs to the bacterial secretin family. GSP D subfamily.</text>
</comment>
<dbReference type="InterPro" id="IPR013356">
    <property type="entry name" value="T2SS_GspD"/>
</dbReference>
<keyword evidence="7" id="KW-0472">Membrane</keyword>
<reference evidence="12 13" key="1">
    <citation type="submission" date="2019-03" db="EMBL/GenBank/DDBJ databases">
        <title>Genomic Encyclopedia of Type Strains, Phase IV (KMG-IV): sequencing the most valuable type-strain genomes for metagenomic binning, comparative biology and taxonomic classification.</title>
        <authorList>
            <person name="Goeker M."/>
        </authorList>
    </citation>
    <scope>NUCLEOTIDE SEQUENCE [LARGE SCALE GENOMIC DNA]</scope>
    <source>
        <strain evidence="12 13">DSM 23344</strain>
    </source>
</reference>
<dbReference type="InterPro" id="IPR038591">
    <property type="entry name" value="NolW-like_sf"/>
</dbReference>
<dbReference type="PROSITE" id="PS51257">
    <property type="entry name" value="PROKAR_LIPOPROTEIN"/>
    <property type="match status" value="1"/>
</dbReference>
<dbReference type="Gene3D" id="3.30.1370.120">
    <property type="match status" value="3"/>
</dbReference>
<evidence type="ECO:0000256" key="5">
    <source>
        <dbReference type="ARBA" id="ARBA00022692"/>
    </source>
</evidence>
<dbReference type="Proteomes" id="UP000294980">
    <property type="component" value="Unassembled WGS sequence"/>
</dbReference>
<sequence length="772" mass="81403">MLQKTLVTALCLALAGCAARGGEQPQMALPGEDSEASETARVVDAERELSATAQALAEERRSSERSKPKLYPGTGPQVRLPEPSDPVRFVGDDVSLNFEQAPLDEIVQAVMGDILELDYLIDHPVQGKVTLRTRTPIPRDQLLGVLESLLKAHNALLIRGRDGRYMVTGSQQAMRLDPQVTSAADEYAGYSTIIVPLQYISASAMADILAPVAESSSLVRIDNARNLIMLAGTRAQLTGWLDIVSTFDVDMLKGMSVGLFPLENASVMETTQAVNELLAAAGSDGGDITRLVRVLPMERLNSVLAITPREHYLNTVKEWIERFDIRPDEKFEKRLHVYPVQNTTAERLSQLLNSIYSGGSGGQASVGAVDRNRSAGGSGVERGVAPGMSPESFGSGSSSSGGFGSGSGSASGFGASNSAGGASGIGGGASSRRSGGSNNTGAAGTGAGGAAGGMTATDMGGSDDQGTRSLADVRVVADEVNNSLMIYATGQQYEIIEDALKKLDTVATQVIIEASIMEVTLTDELRYGLEWVFKNGIDGGYDGRGTLAGQSGNPTARSPGFSYTVTNGIGDISAVLNALSQDSLLNVISTPSIMVLDNYTAEIQVGDQVPVLQGQTIGIGGNSVQNITFRDTGVSLVVTPSVNAGGLITMDVQQSVTDVGNVDEATGQRTFLNRAIRSRVAVRSSESVVLGGLIRENASRAGSGVPLIRDIPVLGNLFGSRSRENTRTELLVIITPRAIFNEDELREVSKDMRSQIRFMELIDTDSQPAPVK</sequence>
<comment type="subcellular location">
    <subcellularLocation>
        <location evidence="1">Cell outer membrane</location>
    </subcellularLocation>
</comment>
<feature type="region of interest" description="Disordered" evidence="9">
    <location>
        <begin position="55"/>
        <end position="84"/>
    </location>
</feature>
<gene>
    <name evidence="12" type="ORF">EV688_11159</name>
</gene>
<dbReference type="Gene3D" id="3.55.50.30">
    <property type="match status" value="1"/>
</dbReference>
<keyword evidence="8" id="KW-0998">Cell outer membrane</keyword>
<evidence type="ECO:0000256" key="2">
    <source>
        <dbReference type="ARBA" id="ARBA00006980"/>
    </source>
</evidence>
<evidence type="ECO:0000259" key="11">
    <source>
        <dbReference type="Pfam" id="PF21305"/>
    </source>
</evidence>
<proteinExistence type="inferred from homology"/>
<dbReference type="AlphaFoldDB" id="A0A4R2KQC5"/>
<dbReference type="GO" id="GO:0015627">
    <property type="term" value="C:type II protein secretion system complex"/>
    <property type="evidence" value="ECO:0007669"/>
    <property type="project" value="InterPro"/>
</dbReference>
<dbReference type="Pfam" id="PF21305">
    <property type="entry name" value="type_II_gspD_N0"/>
    <property type="match status" value="1"/>
</dbReference>
<feature type="domain" description="GspD-like N0" evidence="11">
    <location>
        <begin position="96"/>
        <end position="162"/>
    </location>
</feature>
<dbReference type="EMBL" id="SLWX01000011">
    <property type="protein sequence ID" value="TCO74902.1"/>
    <property type="molecule type" value="Genomic_DNA"/>
</dbReference>
<dbReference type="InterPro" id="IPR049371">
    <property type="entry name" value="GspD-like_N0"/>
</dbReference>
<keyword evidence="4" id="KW-1134">Transmembrane beta strand</keyword>
<feature type="region of interest" description="Disordered" evidence="9">
    <location>
        <begin position="361"/>
        <end position="466"/>
    </location>
</feature>
<dbReference type="GO" id="GO:0015628">
    <property type="term" value="P:protein secretion by the type II secretion system"/>
    <property type="evidence" value="ECO:0007669"/>
    <property type="project" value="InterPro"/>
</dbReference>
<dbReference type="InterPro" id="IPR050810">
    <property type="entry name" value="Bact_Secretion_Sys_Channel"/>
</dbReference>
<dbReference type="Pfam" id="PF00263">
    <property type="entry name" value="Secretin"/>
    <property type="match status" value="1"/>
</dbReference>
<dbReference type="NCBIfam" id="TIGR02517">
    <property type="entry name" value="type_II_gspD"/>
    <property type="match status" value="1"/>
</dbReference>
<dbReference type="RefSeq" id="WP_240624406.1">
    <property type="nucleotide sequence ID" value="NZ_QQSW01000016.1"/>
</dbReference>
<evidence type="ECO:0000256" key="1">
    <source>
        <dbReference type="ARBA" id="ARBA00004442"/>
    </source>
</evidence>
<feature type="region of interest" description="Disordered" evidence="9">
    <location>
        <begin position="23"/>
        <end position="42"/>
    </location>
</feature>
<dbReference type="InterPro" id="IPR004846">
    <property type="entry name" value="T2SS/T3SS_dom"/>
</dbReference>
<evidence type="ECO:0000313" key="12">
    <source>
        <dbReference type="EMBL" id="TCO74902.1"/>
    </source>
</evidence>
<keyword evidence="3" id="KW-0813">Transport</keyword>
<evidence type="ECO:0000259" key="10">
    <source>
        <dbReference type="Pfam" id="PF00263"/>
    </source>
</evidence>
<feature type="compositionally biased region" description="Low complexity" evidence="9">
    <location>
        <begin position="453"/>
        <end position="462"/>
    </location>
</feature>
<evidence type="ECO:0000313" key="13">
    <source>
        <dbReference type="Proteomes" id="UP000294980"/>
    </source>
</evidence>
<feature type="compositionally biased region" description="Basic and acidic residues" evidence="9">
    <location>
        <begin position="57"/>
        <end position="67"/>
    </location>
</feature>
<name>A0A4R2KQC5_9GAMM</name>
<keyword evidence="5" id="KW-0812">Transmembrane</keyword>
<evidence type="ECO:0000256" key="4">
    <source>
        <dbReference type="ARBA" id="ARBA00022452"/>
    </source>
</evidence>
<evidence type="ECO:0000256" key="7">
    <source>
        <dbReference type="ARBA" id="ARBA00023136"/>
    </source>
</evidence>
<accession>A0A4R2KQC5</accession>
<feature type="compositionally biased region" description="Gly residues" evidence="9">
    <location>
        <begin position="443"/>
        <end position="452"/>
    </location>
</feature>
<dbReference type="PANTHER" id="PTHR30332">
    <property type="entry name" value="PROBABLE GENERAL SECRETION PATHWAY PROTEIN D"/>
    <property type="match status" value="1"/>
</dbReference>
<keyword evidence="6" id="KW-0653">Protein transport</keyword>
<organism evidence="12 13">
    <name type="scientific">Chromatocurvus halotolerans</name>
    <dbReference type="NCBI Taxonomy" id="1132028"/>
    <lineage>
        <taxon>Bacteria</taxon>
        <taxon>Pseudomonadati</taxon>
        <taxon>Pseudomonadota</taxon>
        <taxon>Gammaproteobacteria</taxon>
        <taxon>Cellvibrionales</taxon>
        <taxon>Halieaceae</taxon>
        <taxon>Chromatocurvus</taxon>
    </lineage>
</organism>
<evidence type="ECO:0000256" key="3">
    <source>
        <dbReference type="ARBA" id="ARBA00022448"/>
    </source>
</evidence>